<dbReference type="EMBL" id="BRYB01000240">
    <property type="protein sequence ID" value="GMI25976.1"/>
    <property type="molecule type" value="Genomic_DNA"/>
</dbReference>
<evidence type="ECO:0000256" key="5">
    <source>
        <dbReference type="PROSITE-ProRule" id="PRU01023"/>
    </source>
</evidence>
<feature type="domain" description="SAM-dependent MTase RsmB/NOP-type" evidence="7">
    <location>
        <begin position="204"/>
        <end position="471"/>
    </location>
</feature>
<evidence type="ECO:0000256" key="6">
    <source>
        <dbReference type="SAM" id="MobiDB-lite"/>
    </source>
</evidence>
<keyword evidence="1 5" id="KW-0489">Methyltransferase</keyword>
<evidence type="ECO:0000256" key="3">
    <source>
        <dbReference type="ARBA" id="ARBA00022691"/>
    </source>
</evidence>
<dbReference type="Gene3D" id="3.40.50.150">
    <property type="entry name" value="Vaccinia Virus protein VP39"/>
    <property type="match status" value="1"/>
</dbReference>
<feature type="binding site" evidence="5">
    <location>
        <begin position="232"/>
        <end position="238"/>
    </location>
    <ligand>
        <name>S-adenosyl-L-methionine</name>
        <dbReference type="ChEBI" id="CHEBI:59789"/>
    </ligand>
</feature>
<dbReference type="PRINTS" id="PR02008">
    <property type="entry name" value="RCMTFAMILY"/>
</dbReference>
<organism evidence="8 9">
    <name type="scientific">Tetraparma gracilis</name>
    <dbReference type="NCBI Taxonomy" id="2962635"/>
    <lineage>
        <taxon>Eukaryota</taxon>
        <taxon>Sar</taxon>
        <taxon>Stramenopiles</taxon>
        <taxon>Ochrophyta</taxon>
        <taxon>Bolidophyceae</taxon>
        <taxon>Parmales</taxon>
        <taxon>Triparmaceae</taxon>
        <taxon>Tetraparma</taxon>
    </lineage>
</organism>
<dbReference type="SUPFAM" id="SSF53335">
    <property type="entry name" value="S-adenosyl-L-methionine-dependent methyltransferases"/>
    <property type="match status" value="1"/>
</dbReference>
<feature type="region of interest" description="Disordered" evidence="6">
    <location>
        <begin position="75"/>
        <end position="103"/>
    </location>
</feature>
<name>A0ABQ6MGQ2_9STRA</name>
<dbReference type="PROSITE" id="PS50890">
    <property type="entry name" value="PUA"/>
    <property type="match status" value="1"/>
</dbReference>
<evidence type="ECO:0000256" key="2">
    <source>
        <dbReference type="ARBA" id="ARBA00022679"/>
    </source>
</evidence>
<dbReference type="PANTHER" id="PTHR22807">
    <property type="entry name" value="NOP2 YEAST -RELATED NOL1/NOP2/FMU SUN DOMAIN-CONTAINING"/>
    <property type="match status" value="1"/>
</dbReference>
<keyword evidence="9" id="KW-1185">Reference proteome</keyword>
<protein>
    <recommendedName>
        <fullName evidence="7">SAM-dependent MTase RsmB/NOP-type domain-containing protein</fullName>
    </recommendedName>
</protein>
<sequence>ELQSILAASAVAPNHTVYRASPVQSDGEAEENLRAILEEQAAEPAPETLPRGHVPRLQPSGGPVYDDSYKDPYAHLLSHTPMPTSPSPLPDQPSTFYTSTPPPLPSTFPAAQAALHSHFLASVPPSTAPIIVTDAICGEAVLRGASVYSPGPFPLLYLGVSVFRLPKKADCFSSQRGLAAQVARLDASGPLPSLNALGGAAYAGCYYSQNLPSLLPPRALAPGAEEACLDMCCAPGGKTSHLASLMRRAQAGNPGGPNEGFVICSDRSKSKIKKVKGLMKEQGLDGLVYAFAADSTKLYDPSLSPTTAAELRARISSKNPPHPLAFPPNTFNKILLDPPCSALGLRPRLSLSGSTAAVVEGFAKYQKGFVHSAVHLLKVGGTLSYSTCTFNPDENELMVRYILDHYPSMRLADVGSPYGKYGIAGCGLSEEERGKVRRFDASGREGWVGGEGCLNRSLDTIGFFVALFVKDSEIPAE</sequence>
<evidence type="ECO:0000313" key="8">
    <source>
        <dbReference type="EMBL" id="GMI25976.1"/>
    </source>
</evidence>
<accession>A0ABQ6MGQ2</accession>
<evidence type="ECO:0000256" key="1">
    <source>
        <dbReference type="ARBA" id="ARBA00022603"/>
    </source>
</evidence>
<evidence type="ECO:0000259" key="7">
    <source>
        <dbReference type="PROSITE" id="PS51686"/>
    </source>
</evidence>
<comment type="similarity">
    <text evidence="5">Belongs to the class I-like SAM-binding methyltransferase superfamily. RsmB/NOP family.</text>
</comment>
<feature type="active site" description="Nucleophile" evidence="5">
    <location>
        <position position="388"/>
    </location>
</feature>
<dbReference type="Proteomes" id="UP001165060">
    <property type="component" value="Unassembled WGS sequence"/>
</dbReference>
<feature type="non-terminal residue" evidence="8">
    <location>
        <position position="1"/>
    </location>
</feature>
<feature type="binding site" evidence="5">
    <location>
        <position position="266"/>
    </location>
    <ligand>
        <name>S-adenosyl-L-methionine</name>
        <dbReference type="ChEBI" id="CHEBI:59789"/>
    </ligand>
</feature>
<comment type="caution">
    <text evidence="8">The sequence shown here is derived from an EMBL/GenBank/DDBJ whole genome shotgun (WGS) entry which is preliminary data.</text>
</comment>
<keyword evidence="3 5" id="KW-0949">S-adenosyl-L-methionine</keyword>
<dbReference type="InterPro" id="IPR001678">
    <property type="entry name" value="MeTrfase_RsmB-F_NOP2_dom"/>
</dbReference>
<keyword evidence="2 5" id="KW-0808">Transferase</keyword>
<keyword evidence="4 5" id="KW-0694">RNA-binding</keyword>
<evidence type="ECO:0000256" key="4">
    <source>
        <dbReference type="ARBA" id="ARBA00022884"/>
    </source>
</evidence>
<reference evidence="8 9" key="1">
    <citation type="journal article" date="2023" name="Commun. Biol.">
        <title>Genome analysis of Parmales, the sister group of diatoms, reveals the evolutionary specialization of diatoms from phago-mixotrophs to photoautotrophs.</title>
        <authorList>
            <person name="Ban H."/>
            <person name="Sato S."/>
            <person name="Yoshikawa S."/>
            <person name="Yamada K."/>
            <person name="Nakamura Y."/>
            <person name="Ichinomiya M."/>
            <person name="Sato N."/>
            <person name="Blanc-Mathieu R."/>
            <person name="Endo H."/>
            <person name="Kuwata A."/>
            <person name="Ogata H."/>
        </authorList>
    </citation>
    <scope>NUCLEOTIDE SEQUENCE [LARGE SCALE GENOMIC DNA]</scope>
</reference>
<dbReference type="InterPro" id="IPR029063">
    <property type="entry name" value="SAM-dependent_MTases_sf"/>
</dbReference>
<gene>
    <name evidence="8" type="ORF">TeGR_g5173</name>
</gene>
<dbReference type="InterPro" id="IPR023267">
    <property type="entry name" value="RCMT"/>
</dbReference>
<feature type="binding site" evidence="5">
    <location>
        <position position="294"/>
    </location>
    <ligand>
        <name>S-adenosyl-L-methionine</name>
        <dbReference type="ChEBI" id="CHEBI:59789"/>
    </ligand>
</feature>
<evidence type="ECO:0000313" key="9">
    <source>
        <dbReference type="Proteomes" id="UP001165060"/>
    </source>
</evidence>
<dbReference type="InterPro" id="IPR049560">
    <property type="entry name" value="MeTrfase_RsmB-F_NOP2_cat"/>
</dbReference>
<feature type="binding site" evidence="5">
    <location>
        <position position="337"/>
    </location>
    <ligand>
        <name>S-adenosyl-L-methionine</name>
        <dbReference type="ChEBI" id="CHEBI:59789"/>
    </ligand>
</feature>
<dbReference type="Pfam" id="PF01189">
    <property type="entry name" value="Methyltr_RsmB-F"/>
    <property type="match status" value="1"/>
</dbReference>
<proteinExistence type="inferred from homology"/>
<dbReference type="PROSITE" id="PS51686">
    <property type="entry name" value="SAM_MT_RSMB_NOP"/>
    <property type="match status" value="1"/>
</dbReference>
<dbReference type="PANTHER" id="PTHR22807:SF34">
    <property type="entry name" value="TRNA (CYTOSINE(72)-C(5))-METHYLTRANSFERASE NSUN6"/>
    <property type="match status" value="1"/>
</dbReference>